<dbReference type="Pfam" id="PF05649">
    <property type="entry name" value="Peptidase_M13_N"/>
    <property type="match status" value="1"/>
</dbReference>
<evidence type="ECO:0000259" key="9">
    <source>
        <dbReference type="Pfam" id="PF01431"/>
    </source>
</evidence>
<keyword evidence="8" id="KW-0732">Signal</keyword>
<dbReference type="CDD" id="cd08662">
    <property type="entry name" value="M13"/>
    <property type="match status" value="1"/>
</dbReference>
<organism evidence="11 12">
    <name type="scientific">Heterodera schachtii</name>
    <name type="common">Sugarbeet cyst nematode worm</name>
    <name type="synonym">Tylenchus schachtii</name>
    <dbReference type="NCBI Taxonomy" id="97005"/>
    <lineage>
        <taxon>Eukaryota</taxon>
        <taxon>Metazoa</taxon>
        <taxon>Ecdysozoa</taxon>
        <taxon>Nematoda</taxon>
        <taxon>Chromadorea</taxon>
        <taxon>Rhabditida</taxon>
        <taxon>Tylenchina</taxon>
        <taxon>Tylenchomorpha</taxon>
        <taxon>Tylenchoidea</taxon>
        <taxon>Heteroderidae</taxon>
        <taxon>Heteroderinae</taxon>
        <taxon>Heterodera</taxon>
    </lineage>
</organism>
<dbReference type="EMBL" id="JBICCN010000054">
    <property type="protein sequence ID" value="KAL3097430.1"/>
    <property type="molecule type" value="Genomic_DNA"/>
</dbReference>
<dbReference type="SUPFAM" id="SSF55486">
    <property type="entry name" value="Metalloproteases ('zincins'), catalytic domain"/>
    <property type="match status" value="1"/>
</dbReference>
<feature type="domain" description="Peptidase M13 N-terminal" evidence="10">
    <location>
        <begin position="126"/>
        <end position="526"/>
    </location>
</feature>
<dbReference type="GO" id="GO:0006508">
    <property type="term" value="P:proteolysis"/>
    <property type="evidence" value="ECO:0007669"/>
    <property type="project" value="UniProtKB-KW"/>
</dbReference>
<evidence type="ECO:0000256" key="4">
    <source>
        <dbReference type="ARBA" id="ARBA00022723"/>
    </source>
</evidence>
<dbReference type="InterPro" id="IPR018497">
    <property type="entry name" value="Peptidase_M13_C"/>
</dbReference>
<evidence type="ECO:0000256" key="8">
    <source>
        <dbReference type="SAM" id="SignalP"/>
    </source>
</evidence>
<evidence type="ECO:0000256" key="7">
    <source>
        <dbReference type="ARBA" id="ARBA00023049"/>
    </source>
</evidence>
<gene>
    <name evidence="11" type="ORF">niasHS_003878</name>
</gene>
<evidence type="ECO:0000256" key="2">
    <source>
        <dbReference type="ARBA" id="ARBA00007357"/>
    </source>
</evidence>
<sequence length="794" mass="90872">MALIRRHFSPRVPSVVLFLLLSPLANCVPSMRFSPPSATEFIHPAPFSASSSSASPLNASAPRHPIRQHSAHPFHPMANNALLSDPLAPPADENRLQSVVVEVDASPGFARAAELFRNSLDERVDPCDDFFEFSCGKWVVNNPIPSDLSSYGHFSELREKVNSEMRELFDDPEPSSSNAINTLKQLYRGCMNVAELSSRKSSELMAHVEKFGYWPIIHGNKWRPEKFDFTELLVNVGRSRAIDVFIDVYVSLDQKNVSRRVLNFDQGGLGLGAGARDYYLNDTRYGKQIAAYGRYMTKKIHTFATDAGIHRTEAEIGRDVAEIIQFEKEFARILIPDEERRNFSKMYNIRHLSEMERHVFPDMNWSTYFGWLVPDEMRPYVASDPEVVLAEPAYFVRLAHLLRRTDKRIIANYVLWRYASAWSFQMDERYDDIQQDFLKAFLGKQSKSPRWKDCSSSVSQRMSYASGAMYVRKHFDKKSKTAALEMIEDLRGAFQQMLVANDWMDTDTREFAMEKAQQMINLIGFPDFLFNDTQLDDYYKNLVLHPNDHYAEMVEKVSAWAQKKAFRRLIEEVDRSEFGTSSAVVNAFYSGVKNAITFPAAILQAPFFDQSFPKAVNYGGIGAVIGHEITHGFDDQGAQFDGIGNLKDWWDPNTQQHFVERKRCIIDQYSSFEVPDINLHVNGILTQGENIADNGGIKQAYQAYKTYLNKLGREEKRLPGFERYNNEQIFFISFAQTWCGHTKPETLIRQILTDPHSPYRYRVNGVVANQPEFTRAFGCPAGARMNPARRCSVW</sequence>
<keyword evidence="6" id="KW-0862">Zinc</keyword>
<keyword evidence="3" id="KW-0645">Protease</keyword>
<dbReference type="PRINTS" id="PR00786">
    <property type="entry name" value="NEPRILYSIN"/>
</dbReference>
<keyword evidence="12" id="KW-1185">Reference proteome</keyword>
<dbReference type="InterPro" id="IPR000718">
    <property type="entry name" value="Peptidase_M13"/>
</dbReference>
<evidence type="ECO:0000256" key="6">
    <source>
        <dbReference type="ARBA" id="ARBA00022833"/>
    </source>
</evidence>
<evidence type="ECO:0000313" key="12">
    <source>
        <dbReference type="Proteomes" id="UP001620645"/>
    </source>
</evidence>
<reference evidence="11 12" key="1">
    <citation type="submission" date="2024-10" db="EMBL/GenBank/DDBJ databases">
        <authorList>
            <person name="Kim D."/>
        </authorList>
    </citation>
    <scope>NUCLEOTIDE SEQUENCE [LARGE SCALE GENOMIC DNA]</scope>
    <source>
        <strain evidence="11">Taebaek</strain>
    </source>
</reference>
<keyword evidence="5" id="KW-0378">Hydrolase</keyword>
<comment type="caution">
    <text evidence="11">The sequence shown here is derived from an EMBL/GenBank/DDBJ whole genome shotgun (WGS) entry which is preliminary data.</text>
</comment>
<feature type="signal peptide" evidence="8">
    <location>
        <begin position="1"/>
        <end position="27"/>
    </location>
</feature>
<dbReference type="InterPro" id="IPR024079">
    <property type="entry name" value="MetalloPept_cat_dom_sf"/>
</dbReference>
<dbReference type="Pfam" id="PF01431">
    <property type="entry name" value="Peptidase_M13"/>
    <property type="match status" value="1"/>
</dbReference>
<proteinExistence type="inferred from homology"/>
<feature type="domain" description="Peptidase M13 C-terminal" evidence="9">
    <location>
        <begin position="586"/>
        <end position="793"/>
    </location>
</feature>
<dbReference type="InterPro" id="IPR042089">
    <property type="entry name" value="Peptidase_M13_dom_2"/>
</dbReference>
<comment type="similarity">
    <text evidence="2">Belongs to the peptidase M13 family.</text>
</comment>
<accession>A0ABD2K3F3</accession>
<dbReference type="GO" id="GO:0008237">
    <property type="term" value="F:metallopeptidase activity"/>
    <property type="evidence" value="ECO:0007669"/>
    <property type="project" value="UniProtKB-KW"/>
</dbReference>
<feature type="chain" id="PRO_5044866815" evidence="8">
    <location>
        <begin position="28"/>
        <end position="794"/>
    </location>
</feature>
<dbReference type="AlphaFoldDB" id="A0ABD2K3F3"/>
<dbReference type="PROSITE" id="PS51885">
    <property type="entry name" value="NEPRILYSIN"/>
    <property type="match status" value="1"/>
</dbReference>
<dbReference type="PANTHER" id="PTHR11733:SF237">
    <property type="entry name" value="NEPRILYSIN-LIKE 4"/>
    <property type="match status" value="1"/>
</dbReference>
<evidence type="ECO:0000256" key="3">
    <source>
        <dbReference type="ARBA" id="ARBA00022670"/>
    </source>
</evidence>
<keyword evidence="4" id="KW-0479">Metal-binding</keyword>
<keyword evidence="7" id="KW-0482">Metalloprotease</keyword>
<dbReference type="GO" id="GO:0046872">
    <property type="term" value="F:metal ion binding"/>
    <property type="evidence" value="ECO:0007669"/>
    <property type="project" value="UniProtKB-KW"/>
</dbReference>
<evidence type="ECO:0000256" key="5">
    <source>
        <dbReference type="ARBA" id="ARBA00022801"/>
    </source>
</evidence>
<evidence type="ECO:0000259" key="10">
    <source>
        <dbReference type="Pfam" id="PF05649"/>
    </source>
</evidence>
<evidence type="ECO:0000313" key="11">
    <source>
        <dbReference type="EMBL" id="KAL3097430.1"/>
    </source>
</evidence>
<dbReference type="Proteomes" id="UP001620645">
    <property type="component" value="Unassembled WGS sequence"/>
</dbReference>
<name>A0ABD2K3F3_HETSC</name>
<dbReference type="Gene3D" id="1.10.1380.10">
    <property type="entry name" value="Neutral endopeptidase , domain2"/>
    <property type="match status" value="1"/>
</dbReference>
<protein>
    <submittedName>
        <fullName evidence="11">Uncharacterized protein</fullName>
    </submittedName>
</protein>
<evidence type="ECO:0000256" key="1">
    <source>
        <dbReference type="ARBA" id="ARBA00001947"/>
    </source>
</evidence>
<dbReference type="Gene3D" id="3.40.390.10">
    <property type="entry name" value="Collagenase (Catalytic Domain)"/>
    <property type="match status" value="1"/>
</dbReference>
<dbReference type="PANTHER" id="PTHR11733">
    <property type="entry name" value="ZINC METALLOPROTEASE FAMILY M13 NEPRILYSIN-RELATED"/>
    <property type="match status" value="1"/>
</dbReference>
<dbReference type="InterPro" id="IPR008753">
    <property type="entry name" value="Peptidase_M13_N"/>
</dbReference>
<comment type="cofactor">
    <cofactor evidence="1">
        <name>Zn(2+)</name>
        <dbReference type="ChEBI" id="CHEBI:29105"/>
    </cofactor>
</comment>